<name>A0A4R9A1V2_9MICO</name>
<organism evidence="4 5">
    <name type="scientific">Cryobacterium frigoriphilum</name>
    <dbReference type="NCBI Taxonomy" id="1259150"/>
    <lineage>
        <taxon>Bacteria</taxon>
        <taxon>Bacillati</taxon>
        <taxon>Actinomycetota</taxon>
        <taxon>Actinomycetes</taxon>
        <taxon>Micrococcales</taxon>
        <taxon>Microbacteriaceae</taxon>
        <taxon>Cryobacterium</taxon>
    </lineage>
</organism>
<evidence type="ECO:0000256" key="1">
    <source>
        <dbReference type="SAM" id="MobiDB-lite"/>
    </source>
</evidence>
<dbReference type="Pfam" id="PF20059">
    <property type="entry name" value="DUF6458"/>
    <property type="match status" value="1"/>
</dbReference>
<dbReference type="InterPro" id="IPR045597">
    <property type="entry name" value="DUF6458"/>
</dbReference>
<sequence length="86" mass="9407">MSIGLGIFLFVVGAILVFALEVTVDWIDLNLVGYILMGAGAVIFVLGLVLLMRRRNSVSTTRTIADPANGEQITRRQSSIDDRDLQ</sequence>
<keyword evidence="2" id="KW-1133">Transmembrane helix</keyword>
<dbReference type="AlphaFoldDB" id="A0A4R9A1V2"/>
<proteinExistence type="predicted"/>
<evidence type="ECO:0000259" key="3">
    <source>
        <dbReference type="Pfam" id="PF20059"/>
    </source>
</evidence>
<gene>
    <name evidence="4" type="ORF">E3T55_08575</name>
</gene>
<keyword evidence="2" id="KW-0472">Membrane</keyword>
<evidence type="ECO:0000256" key="2">
    <source>
        <dbReference type="SAM" id="Phobius"/>
    </source>
</evidence>
<evidence type="ECO:0000313" key="5">
    <source>
        <dbReference type="Proteomes" id="UP000297447"/>
    </source>
</evidence>
<dbReference type="OrthoDB" id="4775046at2"/>
<evidence type="ECO:0000313" key="4">
    <source>
        <dbReference type="EMBL" id="TFD50481.1"/>
    </source>
</evidence>
<keyword evidence="5" id="KW-1185">Reference proteome</keyword>
<feature type="domain" description="DUF6458" evidence="3">
    <location>
        <begin position="1"/>
        <end position="66"/>
    </location>
</feature>
<protein>
    <recommendedName>
        <fullName evidence="3">DUF6458 domain-containing protein</fullName>
    </recommendedName>
</protein>
<comment type="caution">
    <text evidence="4">The sequence shown here is derived from an EMBL/GenBank/DDBJ whole genome shotgun (WGS) entry which is preliminary data.</text>
</comment>
<feature type="transmembrane region" description="Helical" evidence="2">
    <location>
        <begin position="29"/>
        <end position="52"/>
    </location>
</feature>
<dbReference type="RefSeq" id="WP_134519156.1">
    <property type="nucleotide sequence ID" value="NZ_SOHE01000041.1"/>
</dbReference>
<dbReference type="Proteomes" id="UP000297447">
    <property type="component" value="Unassembled WGS sequence"/>
</dbReference>
<reference evidence="4 5" key="1">
    <citation type="submission" date="2019-03" db="EMBL/GenBank/DDBJ databases">
        <title>Genomics of glacier-inhabiting Cryobacterium strains.</title>
        <authorList>
            <person name="Liu Q."/>
            <person name="Xin Y.-H."/>
        </authorList>
    </citation>
    <scope>NUCLEOTIDE SEQUENCE [LARGE SCALE GENOMIC DNA]</scope>
    <source>
        <strain evidence="4 5">Hh14</strain>
    </source>
</reference>
<keyword evidence="2" id="KW-0812">Transmembrane</keyword>
<accession>A0A4R9A1V2</accession>
<dbReference type="EMBL" id="SOHE01000041">
    <property type="protein sequence ID" value="TFD50481.1"/>
    <property type="molecule type" value="Genomic_DNA"/>
</dbReference>
<feature type="region of interest" description="Disordered" evidence="1">
    <location>
        <begin position="62"/>
        <end position="86"/>
    </location>
</feature>